<dbReference type="PANTHER" id="PTHR31669:SF306">
    <property type="entry name" value="PROTEIN FAR1-RELATED SEQUENCE"/>
    <property type="match status" value="1"/>
</dbReference>
<comment type="similarity">
    <text evidence="1">Belongs to the FHY3/FAR1 family.</text>
</comment>
<dbReference type="GO" id="GO:0006355">
    <property type="term" value="P:regulation of DNA-templated transcription"/>
    <property type="evidence" value="ECO:0007669"/>
    <property type="project" value="UniProtKB-UniRule"/>
</dbReference>
<gene>
    <name evidence="2" type="ORF">H5410_014314</name>
</gene>
<evidence type="ECO:0000256" key="1">
    <source>
        <dbReference type="RuleBase" id="RU367018"/>
    </source>
</evidence>
<evidence type="ECO:0000313" key="2">
    <source>
        <dbReference type="EMBL" id="KAG5614490.1"/>
    </source>
</evidence>
<dbReference type="InterPro" id="IPR031052">
    <property type="entry name" value="FHY3/FAR1"/>
</dbReference>
<dbReference type="EMBL" id="JACXVP010000003">
    <property type="protein sequence ID" value="KAG5614490.1"/>
    <property type="molecule type" value="Genomic_DNA"/>
</dbReference>
<dbReference type="OrthoDB" id="1837137at2759"/>
<accession>A0A9J5ZR03</accession>
<dbReference type="GO" id="GO:0005634">
    <property type="term" value="C:nucleus"/>
    <property type="evidence" value="ECO:0007669"/>
    <property type="project" value="UniProtKB-SubCell"/>
</dbReference>
<keyword evidence="1" id="KW-0862">Zinc</keyword>
<keyword evidence="3" id="KW-1185">Reference proteome</keyword>
<dbReference type="PANTHER" id="PTHR31669">
    <property type="entry name" value="PROTEIN FAR1-RELATED SEQUENCE 10-RELATED"/>
    <property type="match status" value="1"/>
</dbReference>
<keyword evidence="1" id="KW-0863">Zinc-finger</keyword>
<dbReference type="AlphaFoldDB" id="A0A9J5ZR03"/>
<comment type="subcellular location">
    <subcellularLocation>
        <location evidence="1">Nucleus</location>
    </subcellularLocation>
</comment>
<comment type="function">
    <text evidence="1">Putative transcription activator involved in regulating light control of development.</text>
</comment>
<dbReference type="GO" id="GO:0008270">
    <property type="term" value="F:zinc ion binding"/>
    <property type="evidence" value="ECO:0007669"/>
    <property type="project" value="UniProtKB-UniRule"/>
</dbReference>
<protein>
    <recommendedName>
        <fullName evidence="1">Protein FAR1-RELATED SEQUENCE</fullName>
    </recommendedName>
</protein>
<dbReference type="Proteomes" id="UP000824120">
    <property type="component" value="Chromosome 3"/>
</dbReference>
<proteinExistence type="inferred from homology"/>
<reference evidence="2 3" key="1">
    <citation type="submission" date="2020-09" db="EMBL/GenBank/DDBJ databases">
        <title>De no assembly of potato wild relative species, Solanum commersonii.</title>
        <authorList>
            <person name="Cho K."/>
        </authorList>
    </citation>
    <scope>NUCLEOTIDE SEQUENCE [LARGE SCALE GENOMIC DNA]</scope>
    <source>
        <strain evidence="2">LZ3.2</strain>
        <tissue evidence="2">Leaf</tissue>
    </source>
</reference>
<name>A0A9J5ZR03_SOLCO</name>
<sequence length="135" mass="15233">MSSAKWLDIFLAGIGTTEYSHLKGFGVVKKCSKKRGCEYARYVSFACDKSRKSTSKNSSKRVDCKCKLSCAVLADGSCRVISIMSKHNHDLQPSLSRFFIFHGKISTALKRSLEAHDIASQELDLRKALDFWKYK</sequence>
<keyword evidence="1" id="KW-0539">Nucleus</keyword>
<keyword evidence="1" id="KW-0479">Metal-binding</keyword>
<evidence type="ECO:0000313" key="3">
    <source>
        <dbReference type="Proteomes" id="UP000824120"/>
    </source>
</evidence>
<organism evidence="2 3">
    <name type="scientific">Solanum commersonii</name>
    <name type="common">Commerson's wild potato</name>
    <name type="synonym">Commerson's nightshade</name>
    <dbReference type="NCBI Taxonomy" id="4109"/>
    <lineage>
        <taxon>Eukaryota</taxon>
        <taxon>Viridiplantae</taxon>
        <taxon>Streptophyta</taxon>
        <taxon>Embryophyta</taxon>
        <taxon>Tracheophyta</taxon>
        <taxon>Spermatophyta</taxon>
        <taxon>Magnoliopsida</taxon>
        <taxon>eudicotyledons</taxon>
        <taxon>Gunneridae</taxon>
        <taxon>Pentapetalae</taxon>
        <taxon>asterids</taxon>
        <taxon>lamiids</taxon>
        <taxon>Solanales</taxon>
        <taxon>Solanaceae</taxon>
        <taxon>Solanoideae</taxon>
        <taxon>Solaneae</taxon>
        <taxon>Solanum</taxon>
    </lineage>
</organism>
<comment type="caution">
    <text evidence="2">The sequence shown here is derived from an EMBL/GenBank/DDBJ whole genome shotgun (WGS) entry which is preliminary data.</text>
</comment>